<sequence>MGQMGANNLVVKSLNKSFNVNKEKRNILNDINLDVKQGEFISIVGHSGCGKSTLLKIIAGLLDYDSGEVTIDKEAISEPDTDRGMVFQEHRLFPWLTVKENVSLGLKDLSKEDKEKLTLEYLELVGLEDFKDAYPHQISGGMAQRAAIARALVNKPKILLLDEPFGALDALTRIQMQQEVLNIWEKEKTTMIMVTHDIDEAIFLGDRVVIMSAKTGQIEEILSVKISRPRSRSSTEFSQLKKKVYSHFFKEVEILPEYNI</sequence>
<dbReference type="CDD" id="cd03293">
    <property type="entry name" value="ABC_NrtD_SsuB_transporters"/>
    <property type="match status" value="1"/>
</dbReference>
<dbReference type="SUPFAM" id="SSF52540">
    <property type="entry name" value="P-loop containing nucleoside triphosphate hydrolases"/>
    <property type="match status" value="1"/>
</dbReference>
<organism evidence="5 6">
    <name type="scientific">Gottschalkia acidurici (strain ATCC 7906 / DSM 604 / BCRC 14475 / CIP 104303 / KCTC 5404 / NCIMB 10678 / 9a)</name>
    <name type="common">Clostridium acidurici</name>
    <dbReference type="NCBI Taxonomy" id="1128398"/>
    <lineage>
        <taxon>Bacteria</taxon>
        <taxon>Bacillati</taxon>
        <taxon>Bacillota</taxon>
        <taxon>Tissierellia</taxon>
        <taxon>Tissierellales</taxon>
        <taxon>Gottschalkiaceae</taxon>
        <taxon>Gottschalkia</taxon>
    </lineage>
</organism>
<protein>
    <submittedName>
        <fullName evidence="5">Aliphatic sulfonates ABC transporter ATP-binding protein SsuB</fullName>
        <ecNumber evidence="5">3.6.3.-</ecNumber>
    </submittedName>
</protein>
<dbReference type="Proteomes" id="UP000006094">
    <property type="component" value="Chromosome"/>
</dbReference>
<dbReference type="PROSITE" id="PS00211">
    <property type="entry name" value="ABC_TRANSPORTER_1"/>
    <property type="match status" value="1"/>
</dbReference>
<dbReference type="HOGENOM" id="CLU_000604_1_22_9"/>
<dbReference type="InterPro" id="IPR017871">
    <property type="entry name" value="ABC_transporter-like_CS"/>
</dbReference>
<evidence type="ECO:0000313" key="6">
    <source>
        <dbReference type="Proteomes" id="UP000006094"/>
    </source>
</evidence>
<feature type="domain" description="ABC transporter" evidence="4">
    <location>
        <begin position="9"/>
        <end position="238"/>
    </location>
</feature>
<dbReference type="InterPro" id="IPR027417">
    <property type="entry name" value="P-loop_NTPase"/>
</dbReference>
<dbReference type="Gene3D" id="3.40.50.300">
    <property type="entry name" value="P-loop containing nucleotide triphosphate hydrolases"/>
    <property type="match status" value="1"/>
</dbReference>
<evidence type="ECO:0000313" key="5">
    <source>
        <dbReference type="EMBL" id="AFS77789.1"/>
    </source>
</evidence>
<dbReference type="AlphaFoldDB" id="K0AX29"/>
<dbReference type="eggNOG" id="COG1116">
    <property type="taxonomic scope" value="Bacteria"/>
</dbReference>
<gene>
    <name evidence="5" type="primary">ssuB1</name>
    <name evidence="5" type="ordered locus">Curi_c07160</name>
</gene>
<keyword evidence="1" id="KW-0813">Transport</keyword>
<dbReference type="EMBL" id="CP003326">
    <property type="protein sequence ID" value="AFS77789.1"/>
    <property type="molecule type" value="Genomic_DNA"/>
</dbReference>
<dbReference type="STRING" id="1128398.Curi_c07160"/>
<evidence type="ECO:0000256" key="2">
    <source>
        <dbReference type="ARBA" id="ARBA00022741"/>
    </source>
</evidence>
<dbReference type="InterPro" id="IPR003593">
    <property type="entry name" value="AAA+_ATPase"/>
</dbReference>
<evidence type="ECO:0000256" key="3">
    <source>
        <dbReference type="ARBA" id="ARBA00022840"/>
    </source>
</evidence>
<dbReference type="PROSITE" id="PS50893">
    <property type="entry name" value="ABC_TRANSPORTER_2"/>
    <property type="match status" value="1"/>
</dbReference>
<dbReference type="EC" id="3.6.3.-" evidence="5"/>
<keyword evidence="6" id="KW-1185">Reference proteome</keyword>
<dbReference type="Pfam" id="PF00005">
    <property type="entry name" value="ABC_tran"/>
    <property type="match status" value="1"/>
</dbReference>
<dbReference type="InterPro" id="IPR050166">
    <property type="entry name" value="ABC_transporter_ATP-bind"/>
</dbReference>
<dbReference type="SMART" id="SM00382">
    <property type="entry name" value="AAA"/>
    <property type="match status" value="1"/>
</dbReference>
<proteinExistence type="predicted"/>
<dbReference type="InterPro" id="IPR003439">
    <property type="entry name" value="ABC_transporter-like_ATP-bd"/>
</dbReference>
<dbReference type="PATRIC" id="fig|1128398.3.peg.759"/>
<reference evidence="5 6" key="1">
    <citation type="journal article" date="2012" name="PLoS ONE">
        <title>The purine-utilizing bacterium Clostridium acidurici 9a: a genome-guided metabolic reconsideration.</title>
        <authorList>
            <person name="Hartwich K."/>
            <person name="Poehlein A."/>
            <person name="Daniel R."/>
        </authorList>
    </citation>
    <scope>NUCLEOTIDE SEQUENCE [LARGE SCALE GENOMIC DNA]</scope>
    <source>
        <strain evidence="6">ATCC 7906 / DSM 604 / BCRC 14475 / CIP 104303 / KCTC 5404 / NCIMB 10678 / 9a</strain>
    </source>
</reference>
<keyword evidence="2" id="KW-0547">Nucleotide-binding</keyword>
<dbReference type="GO" id="GO:0005524">
    <property type="term" value="F:ATP binding"/>
    <property type="evidence" value="ECO:0007669"/>
    <property type="project" value="UniProtKB-KW"/>
</dbReference>
<evidence type="ECO:0000259" key="4">
    <source>
        <dbReference type="PROSITE" id="PS50893"/>
    </source>
</evidence>
<name>K0AX29_GOTA9</name>
<dbReference type="PANTHER" id="PTHR42788">
    <property type="entry name" value="TAURINE IMPORT ATP-BINDING PROTEIN-RELATED"/>
    <property type="match status" value="1"/>
</dbReference>
<dbReference type="GO" id="GO:0016887">
    <property type="term" value="F:ATP hydrolysis activity"/>
    <property type="evidence" value="ECO:0007669"/>
    <property type="project" value="InterPro"/>
</dbReference>
<evidence type="ECO:0000256" key="1">
    <source>
        <dbReference type="ARBA" id="ARBA00022448"/>
    </source>
</evidence>
<keyword evidence="5" id="KW-0378">Hydrolase</keyword>
<dbReference type="PANTHER" id="PTHR42788:SF13">
    <property type="entry name" value="ALIPHATIC SULFONATES IMPORT ATP-BINDING PROTEIN SSUB"/>
    <property type="match status" value="1"/>
</dbReference>
<keyword evidence="3 5" id="KW-0067">ATP-binding</keyword>
<accession>K0AX29</accession>
<dbReference type="KEGG" id="cad:Curi_c07160"/>